<proteinExistence type="predicted"/>
<dbReference type="EMBL" id="SRYA01000027">
    <property type="protein sequence ID" value="TGY95588.1"/>
    <property type="molecule type" value="Genomic_DNA"/>
</dbReference>
<accession>A0AC61RUW5</accession>
<name>A0AC61RUW5_9FIRM</name>
<sequence>MSQNTIYVNYMTKTYHNFLKSQEAKQAQAEPVSFADKIAEKRLEASGAGQMEITSNEMTLEEYKQYIHDKISQIPISPSQMSSSFSIHISDAGFEAMKADPEYEKWVLDTLKHDFGFNNPWAGICGGSFVVHNFGATKEEYSGQSWYAGYQNGKGESLFNQKAEDSFWERRMQRRIQLQEQQEELQMKRMLDKRLYGEDYMQQTYFSAELLFMPSGDAEGKK</sequence>
<keyword evidence="2" id="KW-1185">Reference proteome</keyword>
<dbReference type="Proteomes" id="UP000304953">
    <property type="component" value="Unassembled WGS sequence"/>
</dbReference>
<gene>
    <name evidence="1" type="ORF">E5329_14295</name>
</gene>
<reference evidence="1" key="1">
    <citation type="submission" date="2019-04" db="EMBL/GenBank/DDBJ databases">
        <title>Microbes associate with the intestines of laboratory mice.</title>
        <authorList>
            <person name="Navarre W."/>
            <person name="Wong E."/>
            <person name="Huang K."/>
            <person name="Tropini C."/>
            <person name="Ng K."/>
            <person name="Yu B."/>
        </authorList>
    </citation>
    <scope>NUCLEOTIDE SEQUENCE</scope>
    <source>
        <strain evidence="1">NM01_1-7b</strain>
    </source>
</reference>
<evidence type="ECO:0000313" key="1">
    <source>
        <dbReference type="EMBL" id="TGY95588.1"/>
    </source>
</evidence>
<protein>
    <submittedName>
        <fullName evidence="1">Uncharacterized protein</fullName>
    </submittedName>
</protein>
<organism evidence="1 2">
    <name type="scientific">Petralouisia muris</name>
    <dbReference type="NCBI Taxonomy" id="3032872"/>
    <lineage>
        <taxon>Bacteria</taxon>
        <taxon>Bacillati</taxon>
        <taxon>Bacillota</taxon>
        <taxon>Clostridia</taxon>
        <taxon>Lachnospirales</taxon>
        <taxon>Lachnospiraceae</taxon>
        <taxon>Petralouisia</taxon>
    </lineage>
</organism>
<comment type="caution">
    <text evidence="1">The sequence shown here is derived from an EMBL/GenBank/DDBJ whole genome shotgun (WGS) entry which is preliminary data.</text>
</comment>
<evidence type="ECO:0000313" key="2">
    <source>
        <dbReference type="Proteomes" id="UP000304953"/>
    </source>
</evidence>